<sequence>MEAERQIQELISRVNQISALCDQIRKYIETPEAYSYQFNIKIVGVPNVAERETSQQTAELCLSLFAALGVEEASLTDINTAHRVPSRVTSNRPNAIIYKFVPRIASEKVMAARRGVSNLNAEDLGLSSDVDVSHINVYDHLTPRLQELLFESKKFEDANNYKYCWVKNGFVYLRKTDTSTTVKLSTLEDQQGVASQNRAKYSCLDDMMININNNNNNNNITIIIKRIQTHSITELNSLMFAAAYVTTERMGMIKGRKGRRTEEPLWKRKIKRNIETWRNDLSKIEEIRKGKMRLKQRERERLNKKYQLEERGTLYAPGMLKQKTKADEQKGCRKGSRGTKDQLLVDKAILKNCRRRLTNLSMAWTDNKKAYDMAPHSWILKCLEMVGAAKNMISIIGNSKANWKTALTLGGTALGQVDIRRGIFQDIKMSSGLNKCVVLEMRRGRQVGSSRIDLPDNQHIGEIDKEDYKYLGMLQLDHTLNTKMKGKITSEYARRVKKLCRSKLNGGNFICGINTWAVSVVRYSAGDCGLATLTLTCGENQSHHYKNDEVLETERKEWNS</sequence>
<dbReference type="STRING" id="50429.A0A2B4S0U7"/>
<feature type="domain" description="FP protein C-terminal" evidence="1">
    <location>
        <begin position="142"/>
        <end position="189"/>
    </location>
</feature>
<protein>
    <recommendedName>
        <fullName evidence="1">FP protein C-terminal domain-containing protein</fullName>
    </recommendedName>
</protein>
<keyword evidence="3" id="KW-1185">Reference proteome</keyword>
<dbReference type="EMBL" id="LSMT01000250">
    <property type="protein sequence ID" value="PFX22132.1"/>
    <property type="molecule type" value="Genomic_DNA"/>
</dbReference>
<dbReference type="AlphaFoldDB" id="A0A2B4S0U7"/>
<comment type="caution">
    <text evidence="2">The sequence shown here is derived from an EMBL/GenBank/DDBJ whole genome shotgun (WGS) entry which is preliminary data.</text>
</comment>
<dbReference type="Pfam" id="PF25298">
    <property type="entry name" value="Baculo_FP_2nd"/>
    <property type="match status" value="1"/>
</dbReference>
<name>A0A2B4S0U7_STYPI</name>
<reference evidence="3" key="1">
    <citation type="journal article" date="2017" name="bioRxiv">
        <title>Comparative analysis of the genomes of Stylophora pistillata and Acropora digitifera provides evidence for extensive differences between species of corals.</title>
        <authorList>
            <person name="Voolstra C.R."/>
            <person name="Li Y."/>
            <person name="Liew Y.J."/>
            <person name="Baumgarten S."/>
            <person name="Zoccola D."/>
            <person name="Flot J.-F."/>
            <person name="Tambutte S."/>
            <person name="Allemand D."/>
            <person name="Aranda M."/>
        </authorList>
    </citation>
    <scope>NUCLEOTIDE SEQUENCE [LARGE SCALE GENOMIC DNA]</scope>
</reference>
<proteinExistence type="predicted"/>
<evidence type="ECO:0000313" key="3">
    <source>
        <dbReference type="Proteomes" id="UP000225706"/>
    </source>
</evidence>
<dbReference type="Proteomes" id="UP000225706">
    <property type="component" value="Unassembled WGS sequence"/>
</dbReference>
<gene>
    <name evidence="2" type="ORF">AWC38_SpisGene13355</name>
</gene>
<dbReference type="InterPro" id="IPR057251">
    <property type="entry name" value="FP_C"/>
</dbReference>
<evidence type="ECO:0000259" key="1">
    <source>
        <dbReference type="Pfam" id="PF25298"/>
    </source>
</evidence>
<evidence type="ECO:0000313" key="2">
    <source>
        <dbReference type="EMBL" id="PFX22132.1"/>
    </source>
</evidence>
<dbReference type="PANTHER" id="PTHR35450">
    <property type="entry name" value="REVERSE TRANSCRIPTASE DOMAIN-CONTAINING PROTEIN"/>
    <property type="match status" value="1"/>
</dbReference>
<dbReference type="PANTHER" id="PTHR35450:SF2">
    <property type="entry name" value="REVERSE TRANSCRIPTASE DOMAIN-CONTAINING PROTEIN"/>
    <property type="match status" value="1"/>
</dbReference>
<accession>A0A2B4S0U7</accession>
<organism evidence="2 3">
    <name type="scientific">Stylophora pistillata</name>
    <name type="common">Smooth cauliflower coral</name>
    <dbReference type="NCBI Taxonomy" id="50429"/>
    <lineage>
        <taxon>Eukaryota</taxon>
        <taxon>Metazoa</taxon>
        <taxon>Cnidaria</taxon>
        <taxon>Anthozoa</taxon>
        <taxon>Hexacorallia</taxon>
        <taxon>Scleractinia</taxon>
        <taxon>Astrocoeniina</taxon>
        <taxon>Pocilloporidae</taxon>
        <taxon>Stylophora</taxon>
    </lineage>
</organism>
<dbReference type="OrthoDB" id="5984307at2759"/>